<dbReference type="InterPro" id="IPR003593">
    <property type="entry name" value="AAA+_ATPase"/>
</dbReference>
<evidence type="ECO:0000256" key="1">
    <source>
        <dbReference type="ARBA" id="ARBA00022448"/>
    </source>
</evidence>
<evidence type="ECO:0000313" key="6">
    <source>
        <dbReference type="EMBL" id="OGC22362.1"/>
    </source>
</evidence>
<evidence type="ECO:0000259" key="5">
    <source>
        <dbReference type="PROSITE" id="PS50893"/>
    </source>
</evidence>
<dbReference type="PROSITE" id="PS00211">
    <property type="entry name" value="ABC_TRANSPORTER_1"/>
    <property type="match status" value="1"/>
</dbReference>
<dbReference type="InterPro" id="IPR003439">
    <property type="entry name" value="ABC_transporter-like_ATP-bd"/>
</dbReference>
<dbReference type="InterPro" id="IPR027417">
    <property type="entry name" value="P-loop_NTPase"/>
</dbReference>
<keyword evidence="1" id="KW-0813">Transport</keyword>
<reference evidence="6 7" key="1">
    <citation type="journal article" date="2016" name="Nat. Commun.">
        <title>Thousands of microbial genomes shed light on interconnected biogeochemical processes in an aquifer system.</title>
        <authorList>
            <person name="Anantharaman K."/>
            <person name="Brown C.T."/>
            <person name="Hug L.A."/>
            <person name="Sharon I."/>
            <person name="Castelle C.J."/>
            <person name="Probst A.J."/>
            <person name="Thomas B.C."/>
            <person name="Singh A."/>
            <person name="Wilkins M.J."/>
            <person name="Karaoz U."/>
            <person name="Brodie E.L."/>
            <person name="Williams K.H."/>
            <person name="Hubbard S.S."/>
            <person name="Banfield J.F."/>
        </authorList>
    </citation>
    <scope>NUCLEOTIDE SEQUENCE [LARGE SCALE GENOMIC DNA]</scope>
</reference>
<dbReference type="EMBL" id="MEUB01000029">
    <property type="protein sequence ID" value="OGC22362.1"/>
    <property type="molecule type" value="Genomic_DNA"/>
</dbReference>
<dbReference type="InterPro" id="IPR017871">
    <property type="entry name" value="ABC_transporter-like_CS"/>
</dbReference>
<dbReference type="FunFam" id="3.40.50.300:FF:000134">
    <property type="entry name" value="Iron-enterobactin ABC transporter ATP-binding protein"/>
    <property type="match status" value="1"/>
</dbReference>
<evidence type="ECO:0000256" key="4">
    <source>
        <dbReference type="ARBA" id="ARBA00022967"/>
    </source>
</evidence>
<dbReference type="PROSITE" id="PS50893">
    <property type="entry name" value="ABC_TRANSPORTER_2"/>
    <property type="match status" value="1"/>
</dbReference>
<keyword evidence="2" id="KW-0547">Nucleotide-binding</keyword>
<organism evidence="6 7">
    <name type="scientific">candidate division WOR-1 bacterium RIFOXYB2_FULL_37_13</name>
    <dbReference type="NCBI Taxonomy" id="1802579"/>
    <lineage>
        <taxon>Bacteria</taxon>
        <taxon>Bacillati</taxon>
        <taxon>Saganbacteria</taxon>
    </lineage>
</organism>
<dbReference type="Pfam" id="PF00005">
    <property type="entry name" value="ABC_tran"/>
    <property type="match status" value="1"/>
</dbReference>
<accession>A0A1F4SPI8</accession>
<keyword evidence="4" id="KW-1278">Translocase</keyword>
<dbReference type="PANTHER" id="PTHR42794">
    <property type="entry name" value="HEMIN IMPORT ATP-BINDING PROTEIN HMUV"/>
    <property type="match status" value="1"/>
</dbReference>
<dbReference type="SMART" id="SM00382">
    <property type="entry name" value="AAA"/>
    <property type="match status" value="1"/>
</dbReference>
<dbReference type="Proteomes" id="UP000178417">
    <property type="component" value="Unassembled WGS sequence"/>
</dbReference>
<evidence type="ECO:0000256" key="3">
    <source>
        <dbReference type="ARBA" id="ARBA00022840"/>
    </source>
</evidence>
<evidence type="ECO:0000313" key="7">
    <source>
        <dbReference type="Proteomes" id="UP000178417"/>
    </source>
</evidence>
<dbReference type="CDD" id="cd03214">
    <property type="entry name" value="ABC_Iron-Siderophores_B12_Hemin"/>
    <property type="match status" value="1"/>
</dbReference>
<dbReference type="Gene3D" id="3.40.50.300">
    <property type="entry name" value="P-loop containing nucleotide triphosphate hydrolases"/>
    <property type="match status" value="1"/>
</dbReference>
<dbReference type="STRING" id="1802579.A2310_01685"/>
<name>A0A1F4SPI8_UNCSA</name>
<dbReference type="GO" id="GO:0005524">
    <property type="term" value="F:ATP binding"/>
    <property type="evidence" value="ECO:0007669"/>
    <property type="project" value="UniProtKB-KW"/>
</dbReference>
<dbReference type="GO" id="GO:0016887">
    <property type="term" value="F:ATP hydrolysis activity"/>
    <property type="evidence" value="ECO:0007669"/>
    <property type="project" value="InterPro"/>
</dbReference>
<evidence type="ECO:0000256" key="2">
    <source>
        <dbReference type="ARBA" id="ARBA00022741"/>
    </source>
</evidence>
<comment type="caution">
    <text evidence="6">The sequence shown here is derived from an EMBL/GenBank/DDBJ whole genome shotgun (WGS) entry which is preliminary data.</text>
</comment>
<dbReference type="PANTHER" id="PTHR42794:SF1">
    <property type="entry name" value="HEMIN IMPORT ATP-BINDING PROTEIN HMUV"/>
    <property type="match status" value="1"/>
</dbReference>
<sequence length="256" mass="28854">MKALEVENLICGYKDKVVIKNLSFTVTAGEFVGIVGPNGSGKTTLLRTISGLLPLTMGEIRLEGGNFKNLTRNELAKTVAFVPQLMEPVEGFSVLDMVLLGRTPYVNRFSFESAEDIQVAKWAIKELQAEEFTDQDVTKLSGGEFQRVAIARALAQEPKILLLDEPISHLDLRYQVKILKLLRKLRQQRTIVATFHDLNMASRFCQKLMLLKKGEIIAYGYPDEVLTAENIWKAYRVKAQVKKNPRTKRASLVFLP</sequence>
<feature type="domain" description="ABC transporter" evidence="5">
    <location>
        <begin position="4"/>
        <end position="238"/>
    </location>
</feature>
<gene>
    <name evidence="6" type="ORF">A2310_01685</name>
</gene>
<proteinExistence type="predicted"/>
<protein>
    <recommendedName>
        <fullName evidence="5">ABC transporter domain-containing protein</fullName>
    </recommendedName>
</protein>
<keyword evidence="3" id="KW-0067">ATP-binding</keyword>
<dbReference type="SUPFAM" id="SSF52540">
    <property type="entry name" value="P-loop containing nucleoside triphosphate hydrolases"/>
    <property type="match status" value="1"/>
</dbReference>
<dbReference type="AlphaFoldDB" id="A0A1F4SPI8"/>